<keyword evidence="2" id="KW-0131">Cell cycle</keyword>
<dbReference type="AlphaFoldDB" id="X7F9G3"/>
<dbReference type="GO" id="GO:0051301">
    <property type="term" value="P:cell division"/>
    <property type="evidence" value="ECO:0007669"/>
    <property type="project" value="UniProtKB-KW"/>
</dbReference>
<accession>X7F9G3</accession>
<proteinExistence type="predicted"/>
<gene>
    <name evidence="2" type="ORF">RISW2_23175</name>
</gene>
<organism evidence="2 3">
    <name type="scientific">Roseivivax isoporae LMG 25204</name>
    <dbReference type="NCBI Taxonomy" id="1449351"/>
    <lineage>
        <taxon>Bacteria</taxon>
        <taxon>Pseudomonadati</taxon>
        <taxon>Pseudomonadota</taxon>
        <taxon>Alphaproteobacteria</taxon>
        <taxon>Rhodobacterales</taxon>
        <taxon>Roseobacteraceae</taxon>
        <taxon>Roseivivax</taxon>
    </lineage>
</organism>
<dbReference type="SUPFAM" id="SSF102829">
    <property type="entry name" value="Cell division protein ZapA-like"/>
    <property type="match status" value="1"/>
</dbReference>
<dbReference type="InterPro" id="IPR007838">
    <property type="entry name" value="Cell_div_ZapA-like"/>
</dbReference>
<dbReference type="RefSeq" id="WP_043768676.1">
    <property type="nucleotide sequence ID" value="NZ_JAME01000009.1"/>
</dbReference>
<name>X7F9G3_9RHOB</name>
<evidence type="ECO:0000313" key="3">
    <source>
        <dbReference type="Proteomes" id="UP000023430"/>
    </source>
</evidence>
<protein>
    <submittedName>
        <fullName evidence="2">Cell division protein ZapA</fullName>
    </submittedName>
</protein>
<dbReference type="OrthoDB" id="9797575at2"/>
<keyword evidence="3" id="KW-1185">Reference proteome</keyword>
<evidence type="ECO:0000256" key="1">
    <source>
        <dbReference type="SAM" id="MobiDB-lite"/>
    </source>
</evidence>
<sequence length="138" mass="14848">MPEIDVRIGGRTFTVACHEGEEEYLRTAAGMLDAEAQVLVDQLGRVPEARMLLMAGLMLADKTAGLEERLREAETREAELGARIAAAEAETESLRQRPEPEPRRVEVPVIPAGVTETLAELAARAEAIAADVEDKAAG</sequence>
<dbReference type="eggNOG" id="COG3027">
    <property type="taxonomic scope" value="Bacteria"/>
</dbReference>
<reference evidence="2 3" key="1">
    <citation type="submission" date="2014-01" db="EMBL/GenBank/DDBJ databases">
        <title>Roseivivax isoporae LMG 25204 Genome Sequencing.</title>
        <authorList>
            <person name="Lai Q."/>
            <person name="Li G."/>
            <person name="Shao Z."/>
        </authorList>
    </citation>
    <scope>NUCLEOTIDE SEQUENCE [LARGE SCALE GENOMIC DNA]</scope>
    <source>
        <strain evidence="2 3">LMG 25204</strain>
    </source>
</reference>
<dbReference type="Proteomes" id="UP000023430">
    <property type="component" value="Unassembled WGS sequence"/>
</dbReference>
<dbReference type="Pfam" id="PF05164">
    <property type="entry name" value="ZapA"/>
    <property type="match status" value="1"/>
</dbReference>
<dbReference type="InterPro" id="IPR042233">
    <property type="entry name" value="Cell_div_ZapA_N"/>
</dbReference>
<feature type="compositionally biased region" description="Basic and acidic residues" evidence="1">
    <location>
        <begin position="92"/>
        <end position="106"/>
    </location>
</feature>
<keyword evidence="2" id="KW-0132">Cell division</keyword>
<dbReference type="STRING" id="1449351.RISW2_23175"/>
<dbReference type="InterPro" id="IPR036192">
    <property type="entry name" value="Cell_div_ZapA-like_sf"/>
</dbReference>
<evidence type="ECO:0000313" key="2">
    <source>
        <dbReference type="EMBL" id="ETX29440.1"/>
    </source>
</evidence>
<comment type="caution">
    <text evidence="2">The sequence shown here is derived from an EMBL/GenBank/DDBJ whole genome shotgun (WGS) entry which is preliminary data.</text>
</comment>
<feature type="region of interest" description="Disordered" evidence="1">
    <location>
        <begin position="87"/>
        <end position="108"/>
    </location>
</feature>
<dbReference type="EMBL" id="JAME01000009">
    <property type="protein sequence ID" value="ETX29440.1"/>
    <property type="molecule type" value="Genomic_DNA"/>
</dbReference>
<dbReference type="Gene3D" id="3.30.160.880">
    <property type="entry name" value="Cell division protein ZapA protomer, N-terminal domain"/>
    <property type="match status" value="1"/>
</dbReference>